<dbReference type="Proteomes" id="UP000239757">
    <property type="component" value="Unassembled WGS sequence"/>
</dbReference>
<evidence type="ECO:0000313" key="2">
    <source>
        <dbReference type="EMBL" id="PPS15356.1"/>
    </source>
</evidence>
<reference evidence="2 3" key="1">
    <citation type="submission" date="2015-01" db="EMBL/GenBank/DDBJ databases">
        <title>Genome of allotetraploid Gossypium barbadense reveals genomic plasticity and fiber elongation in cotton evolution.</title>
        <authorList>
            <person name="Chen X."/>
            <person name="Liu X."/>
            <person name="Zhao B."/>
            <person name="Zheng H."/>
            <person name="Hu Y."/>
            <person name="Lu G."/>
            <person name="Yang C."/>
            <person name="Chen J."/>
            <person name="Shan C."/>
            <person name="Zhang L."/>
            <person name="Zhou Y."/>
            <person name="Wang L."/>
            <person name="Guo W."/>
            <person name="Bai Y."/>
            <person name="Ruan J."/>
            <person name="Shangguan X."/>
            <person name="Mao Y."/>
            <person name="Jiang J."/>
            <person name="Zhu Y."/>
            <person name="Lei J."/>
            <person name="Kang H."/>
            <person name="Chen S."/>
            <person name="He X."/>
            <person name="Wang R."/>
            <person name="Wang Y."/>
            <person name="Chen J."/>
            <person name="Wang L."/>
            <person name="Yu S."/>
            <person name="Wang B."/>
            <person name="Wei J."/>
            <person name="Song S."/>
            <person name="Lu X."/>
            <person name="Gao Z."/>
            <person name="Gu W."/>
            <person name="Deng X."/>
            <person name="Ma D."/>
            <person name="Wang S."/>
            <person name="Liang W."/>
            <person name="Fang L."/>
            <person name="Cai C."/>
            <person name="Zhu X."/>
            <person name="Zhou B."/>
            <person name="Zhang Y."/>
            <person name="Chen Z."/>
            <person name="Xu S."/>
            <person name="Zhu R."/>
            <person name="Wang S."/>
            <person name="Zhang T."/>
            <person name="Zhao G."/>
        </authorList>
    </citation>
    <scope>NUCLEOTIDE SEQUENCE [LARGE SCALE GENOMIC DNA]</scope>
    <source>
        <strain evidence="3">cv. Xinhai21</strain>
        <tissue evidence="2">Leaf</tissue>
    </source>
</reference>
<accession>A0A2P5YIE4</accession>
<evidence type="ECO:0000259" key="1">
    <source>
        <dbReference type="SMART" id="SM00714"/>
    </source>
</evidence>
<feature type="domain" description="LITAF" evidence="1">
    <location>
        <begin position="50"/>
        <end position="102"/>
    </location>
</feature>
<dbReference type="EMBL" id="KZ663168">
    <property type="protein sequence ID" value="PPS15356.1"/>
    <property type="molecule type" value="Genomic_DNA"/>
</dbReference>
<organism evidence="2 3">
    <name type="scientific">Gossypium barbadense</name>
    <name type="common">Sea Island cotton</name>
    <name type="synonym">Hibiscus barbadensis</name>
    <dbReference type="NCBI Taxonomy" id="3634"/>
    <lineage>
        <taxon>Eukaryota</taxon>
        <taxon>Viridiplantae</taxon>
        <taxon>Streptophyta</taxon>
        <taxon>Embryophyta</taxon>
        <taxon>Tracheophyta</taxon>
        <taxon>Spermatophyta</taxon>
        <taxon>Magnoliopsida</taxon>
        <taxon>eudicotyledons</taxon>
        <taxon>Gunneridae</taxon>
        <taxon>Pentapetalae</taxon>
        <taxon>rosids</taxon>
        <taxon>malvids</taxon>
        <taxon>Malvales</taxon>
        <taxon>Malvaceae</taxon>
        <taxon>Malvoideae</taxon>
        <taxon>Gossypium</taxon>
    </lineage>
</organism>
<proteinExistence type="predicted"/>
<name>A0A2P5YIE4_GOSBA</name>
<evidence type="ECO:0000313" key="3">
    <source>
        <dbReference type="Proteomes" id="UP000239757"/>
    </source>
</evidence>
<protein>
    <recommendedName>
        <fullName evidence="1">LITAF domain-containing protein</fullName>
    </recommendedName>
</protein>
<dbReference type="AlphaFoldDB" id="A0A2P5YIE4"/>
<sequence>MSKTEQPVLGVPYYAGPRMDGYQQGRIPANAIYGDPKGIPIQQTMYRDTPAPFNCPYCGNSGLTLVRSKPSLAAVVGCMMPFMLGICFLCPSMDCEEEEKVQHEMTRACFVSQGDCLCATKDLLLPFIKIPLGSDGATAFHFSFQTAACSCQATGKSSLATIQGLAPVLMWDLSSS</sequence>
<dbReference type="InterPro" id="IPR006629">
    <property type="entry name" value="LITAF"/>
</dbReference>
<dbReference type="SMART" id="SM00714">
    <property type="entry name" value="LITAF"/>
    <property type="match status" value="1"/>
</dbReference>
<dbReference type="Pfam" id="PF10601">
    <property type="entry name" value="zf-LITAF-like"/>
    <property type="match status" value="1"/>
</dbReference>
<dbReference type="OrthoDB" id="1882956at2759"/>
<gene>
    <name evidence="2" type="ORF">GOBAR_AA05230</name>
</gene>